<keyword evidence="4 7" id="KW-0812">Transmembrane</keyword>
<feature type="transmembrane region" description="Helical" evidence="7">
    <location>
        <begin position="48"/>
        <end position="68"/>
    </location>
</feature>
<reference evidence="9 10" key="1">
    <citation type="submission" date="2024-09" db="EMBL/GenBank/DDBJ databases">
        <authorList>
            <person name="Sun Q."/>
            <person name="Mori K."/>
        </authorList>
    </citation>
    <scope>NUCLEOTIDE SEQUENCE [LARGE SCALE GENOMIC DNA]</scope>
    <source>
        <strain evidence="9 10">NCAIM B.02604</strain>
    </source>
</reference>
<keyword evidence="7" id="KW-0573">Peptidoglycan synthesis</keyword>
<keyword evidence="7" id="KW-0460">Magnesium</keyword>
<protein>
    <recommendedName>
        <fullName evidence="7 8">Phospho-N-acetylmuramoyl-pentapeptide-transferase</fullName>
        <ecNumber evidence="7 8">2.7.8.13</ecNumber>
    </recommendedName>
    <alternativeName>
        <fullName evidence="7">UDP-MurNAc-pentapeptide phosphotransferase</fullName>
    </alternativeName>
</protein>
<dbReference type="InterPro" id="IPR000715">
    <property type="entry name" value="Glycosyl_transferase_4"/>
</dbReference>
<feature type="transmembrane region" description="Helical" evidence="7">
    <location>
        <begin position="118"/>
        <end position="139"/>
    </location>
</feature>
<dbReference type="PANTHER" id="PTHR22926">
    <property type="entry name" value="PHOSPHO-N-ACETYLMURAMOYL-PENTAPEPTIDE-TRANSFERASE"/>
    <property type="match status" value="1"/>
</dbReference>
<keyword evidence="5 7" id="KW-1133">Transmembrane helix</keyword>
<keyword evidence="7" id="KW-0131">Cell cycle</keyword>
<feature type="transmembrane region" description="Helical" evidence="7">
    <location>
        <begin position="88"/>
        <end position="106"/>
    </location>
</feature>
<evidence type="ECO:0000313" key="9">
    <source>
        <dbReference type="EMBL" id="MFC0580830.1"/>
    </source>
</evidence>
<dbReference type="CDD" id="cd06852">
    <property type="entry name" value="GT_MraY"/>
    <property type="match status" value="1"/>
</dbReference>
<dbReference type="Proteomes" id="UP001589862">
    <property type="component" value="Unassembled WGS sequence"/>
</dbReference>
<keyword evidence="7" id="KW-0479">Metal-binding</keyword>
<dbReference type="Pfam" id="PF00953">
    <property type="entry name" value="Glycos_transf_4"/>
    <property type="match status" value="1"/>
</dbReference>
<evidence type="ECO:0000256" key="3">
    <source>
        <dbReference type="ARBA" id="ARBA00022679"/>
    </source>
</evidence>
<feature type="transmembrane region" description="Helical" evidence="7">
    <location>
        <begin position="291"/>
        <end position="315"/>
    </location>
</feature>
<keyword evidence="3 7" id="KW-0808">Transferase</keyword>
<dbReference type="InterPro" id="IPR003524">
    <property type="entry name" value="PNAcMuramoyl-5peptid_Trfase"/>
</dbReference>
<comment type="similarity">
    <text evidence="2 7">Belongs to the glycosyltransferase 4 family. MraY subfamily.</text>
</comment>
<comment type="pathway">
    <text evidence="7">Cell wall biogenesis; peptidoglycan biosynthesis.</text>
</comment>
<proteinExistence type="inferred from homology"/>
<comment type="cofactor">
    <cofactor evidence="7">
        <name>Mg(2+)</name>
        <dbReference type="ChEBI" id="CHEBI:18420"/>
    </cofactor>
</comment>
<keyword evidence="7" id="KW-1003">Cell membrane</keyword>
<dbReference type="HAMAP" id="MF_00038">
    <property type="entry name" value="MraY"/>
    <property type="match status" value="1"/>
</dbReference>
<dbReference type="Pfam" id="PF10555">
    <property type="entry name" value="MraY_sig1"/>
    <property type="match status" value="1"/>
</dbReference>
<comment type="catalytic activity">
    <reaction evidence="7">
        <text>UDP-N-acetyl-alpha-D-muramoyl-L-alanyl-gamma-D-glutamyl-meso-2,6-diaminopimeloyl-D-alanyl-D-alanine + di-trans,octa-cis-undecaprenyl phosphate = di-trans,octa-cis-undecaprenyl diphospho-N-acetyl-alpha-D-muramoyl-L-alanyl-D-glutamyl-meso-2,6-diaminopimeloyl-D-alanyl-D-alanine + UMP</text>
        <dbReference type="Rhea" id="RHEA:28386"/>
        <dbReference type="ChEBI" id="CHEBI:57865"/>
        <dbReference type="ChEBI" id="CHEBI:60392"/>
        <dbReference type="ChEBI" id="CHEBI:61386"/>
        <dbReference type="ChEBI" id="CHEBI:61387"/>
        <dbReference type="EC" id="2.7.8.13"/>
    </reaction>
</comment>
<evidence type="ECO:0000256" key="6">
    <source>
        <dbReference type="ARBA" id="ARBA00023136"/>
    </source>
</evidence>
<keyword evidence="7" id="KW-0132">Cell division</keyword>
<dbReference type="PROSITE" id="PS01348">
    <property type="entry name" value="MRAY_2"/>
    <property type="match status" value="1"/>
</dbReference>
<gene>
    <name evidence="7 9" type="primary">mraY</name>
    <name evidence="9" type="ORF">ACFFFR_00295</name>
</gene>
<feature type="transmembrane region" description="Helical" evidence="7">
    <location>
        <begin position="265"/>
        <end position="285"/>
    </location>
</feature>
<dbReference type="RefSeq" id="WP_377457176.1">
    <property type="nucleotide sequence ID" value="NZ_JBHLUB010000001.1"/>
</dbReference>
<comment type="function">
    <text evidence="7">Catalyzes the initial step of the lipid cycle reactions in the biosynthesis of the cell wall peptidoglycan: transfers peptidoglycan precursor phospho-MurNAc-pentapeptide from UDP-MurNAc-pentapeptide onto the lipid carrier undecaprenyl phosphate, yielding undecaprenyl-pyrophosphoryl-MurNAc-pentapeptide, known as lipid I.</text>
</comment>
<dbReference type="EC" id="2.7.8.13" evidence="7 8"/>
<evidence type="ECO:0000256" key="1">
    <source>
        <dbReference type="ARBA" id="ARBA00004141"/>
    </source>
</evidence>
<keyword evidence="10" id="KW-1185">Reference proteome</keyword>
<sequence>MVALLIGTVMALVISMAGTPLFVRFLVKQGYGQFIRDDGPTQHHTKRGTPTMGGVVFILTIVLTYFLTHLIESAINEQHPGPTVSGLLLIYLMVGMGLVGFLDDYIIIRRQRSLGLRAWAKIVLQAIVGVSFAVMALFFKDERGLSPASTAISFVRDTSIDLAFAGPVVGIILFVLWANLIVTASTNAVNLTDGLDGLATGAVAMVSLAYTVISLWQFNQTCGSSRAIESACYETRDPLDLALLGAIICAALVGFLWWNTSPAKIFMGDTGSLALGAVLAGFALFSRTQLLFVILAGLMVIIAASVIIQVAYFRLSGGKRVFLMAPLQHHFELKGWAEVTVVVRFWIISVLFVVAGIAMFYGEWVLNAGN</sequence>
<dbReference type="EMBL" id="JBHLUB010000001">
    <property type="protein sequence ID" value="MFC0580830.1"/>
    <property type="molecule type" value="Genomic_DNA"/>
</dbReference>
<evidence type="ECO:0000256" key="4">
    <source>
        <dbReference type="ARBA" id="ARBA00022692"/>
    </source>
</evidence>
<evidence type="ECO:0000313" key="10">
    <source>
        <dbReference type="Proteomes" id="UP001589862"/>
    </source>
</evidence>
<keyword evidence="7" id="KW-0133">Cell shape</keyword>
<feature type="transmembrane region" description="Helical" evidence="7">
    <location>
        <begin position="194"/>
        <end position="218"/>
    </location>
</feature>
<accession>A0ABV6P6R2</accession>
<dbReference type="GO" id="GO:0016740">
    <property type="term" value="F:transferase activity"/>
    <property type="evidence" value="ECO:0007669"/>
    <property type="project" value="UniProtKB-KW"/>
</dbReference>
<evidence type="ECO:0000256" key="7">
    <source>
        <dbReference type="HAMAP-Rule" id="MF_00038"/>
    </source>
</evidence>
<feature type="transmembrane region" description="Helical" evidence="7">
    <location>
        <begin position="6"/>
        <end position="27"/>
    </location>
</feature>
<dbReference type="PROSITE" id="PS01347">
    <property type="entry name" value="MRAY_1"/>
    <property type="match status" value="1"/>
</dbReference>
<dbReference type="InterPro" id="IPR018480">
    <property type="entry name" value="PNAcMuramoyl-5peptid_Trfase_CS"/>
</dbReference>
<feature type="transmembrane region" description="Helical" evidence="7">
    <location>
        <begin position="336"/>
        <end position="361"/>
    </location>
</feature>
<evidence type="ECO:0000256" key="2">
    <source>
        <dbReference type="ARBA" id="ARBA00005583"/>
    </source>
</evidence>
<dbReference type="NCBIfam" id="TIGR00445">
    <property type="entry name" value="mraY"/>
    <property type="match status" value="1"/>
</dbReference>
<comment type="subcellular location">
    <subcellularLocation>
        <location evidence="7">Cell membrane</location>
        <topology evidence="7">Multi-pass membrane protein</topology>
    </subcellularLocation>
    <subcellularLocation>
        <location evidence="1">Membrane</location>
        <topology evidence="1">Multi-pass membrane protein</topology>
    </subcellularLocation>
</comment>
<organism evidence="9 10">
    <name type="scientific">Micrococcoides hystricis</name>
    <dbReference type="NCBI Taxonomy" id="1572761"/>
    <lineage>
        <taxon>Bacteria</taxon>
        <taxon>Bacillati</taxon>
        <taxon>Actinomycetota</taxon>
        <taxon>Actinomycetes</taxon>
        <taxon>Micrococcales</taxon>
        <taxon>Micrococcaceae</taxon>
        <taxon>Micrococcoides</taxon>
    </lineage>
</organism>
<keyword evidence="7" id="KW-0961">Cell wall biogenesis/degradation</keyword>
<evidence type="ECO:0000256" key="8">
    <source>
        <dbReference type="NCBIfam" id="TIGR00445"/>
    </source>
</evidence>
<dbReference type="PANTHER" id="PTHR22926:SF5">
    <property type="entry name" value="PHOSPHO-N-ACETYLMURAMOYL-PENTAPEPTIDE-TRANSFERASE HOMOLOG"/>
    <property type="match status" value="1"/>
</dbReference>
<name>A0ABV6P6R2_9MICC</name>
<keyword evidence="6 7" id="KW-0472">Membrane</keyword>
<evidence type="ECO:0000256" key="5">
    <source>
        <dbReference type="ARBA" id="ARBA00022989"/>
    </source>
</evidence>
<comment type="caution">
    <text evidence="9">The sequence shown here is derived from an EMBL/GenBank/DDBJ whole genome shotgun (WGS) entry which is preliminary data.</text>
</comment>
<feature type="transmembrane region" description="Helical" evidence="7">
    <location>
        <begin position="159"/>
        <end position="182"/>
    </location>
</feature>
<feature type="transmembrane region" description="Helical" evidence="7">
    <location>
        <begin position="238"/>
        <end position="258"/>
    </location>
</feature>